<dbReference type="Gene3D" id="3.40.50.1000">
    <property type="entry name" value="HAD superfamily/HAD-like"/>
    <property type="match status" value="1"/>
</dbReference>
<dbReference type="InterPro" id="IPR050155">
    <property type="entry name" value="HAD-like_hydrolase_sf"/>
</dbReference>
<dbReference type="Proteomes" id="UP001203338">
    <property type="component" value="Unassembled WGS sequence"/>
</dbReference>
<dbReference type="Pfam" id="PF13419">
    <property type="entry name" value="HAD_2"/>
    <property type="match status" value="1"/>
</dbReference>
<comment type="caution">
    <text evidence="1">The sequence shown here is derived from an EMBL/GenBank/DDBJ whole genome shotgun (WGS) entry which is preliminary data.</text>
</comment>
<proteinExistence type="predicted"/>
<dbReference type="RefSeq" id="WP_249700975.1">
    <property type="nucleotide sequence ID" value="NZ_JAMFLX010000024.1"/>
</dbReference>
<dbReference type="EMBL" id="JAMFLX010000024">
    <property type="protein sequence ID" value="MCL6271378.1"/>
    <property type="molecule type" value="Genomic_DNA"/>
</dbReference>
<dbReference type="PANTHER" id="PTHR43434:SF20">
    <property type="entry name" value="5'-NUCLEOTIDASE"/>
    <property type="match status" value="1"/>
</dbReference>
<evidence type="ECO:0000313" key="2">
    <source>
        <dbReference type="Proteomes" id="UP001203338"/>
    </source>
</evidence>
<name>A0ABT0PLQ5_9GAMM</name>
<dbReference type="InterPro" id="IPR041492">
    <property type="entry name" value="HAD_2"/>
</dbReference>
<dbReference type="InterPro" id="IPR023214">
    <property type="entry name" value="HAD_sf"/>
</dbReference>
<protein>
    <submittedName>
        <fullName evidence="1">HAD hydrolase-like protein</fullName>
    </submittedName>
</protein>
<evidence type="ECO:0000313" key="1">
    <source>
        <dbReference type="EMBL" id="MCL6271378.1"/>
    </source>
</evidence>
<gene>
    <name evidence="1" type="ORF">M3P05_15765</name>
</gene>
<dbReference type="PANTHER" id="PTHR43434">
    <property type="entry name" value="PHOSPHOGLYCOLATE PHOSPHATASE"/>
    <property type="match status" value="1"/>
</dbReference>
<dbReference type="SFLD" id="SFLDS00003">
    <property type="entry name" value="Haloacid_Dehalogenase"/>
    <property type="match status" value="1"/>
</dbReference>
<dbReference type="InterPro" id="IPR036412">
    <property type="entry name" value="HAD-like_sf"/>
</dbReference>
<sequence length="215" mass="23930">MTIKLLFDLDGTISDPLEGIIRSTNFALEHFGYSPKTAEDIAQYIGPPLDESLMDMTGQTDPKIISTYVAKYRERYVATGYRENTLYPDIPNALESLSQRNIPMAICTSKRADIADHILKMFGLRNYFQFISGGDVGIQKWQQIERLVDKNLVDKDTTMIGDRAVDIIAAQKNGLKSAGVLWGYGSLAELQSKKPNHILSSPAELKELAAQTTRA</sequence>
<dbReference type="Gene3D" id="1.10.150.240">
    <property type="entry name" value="Putative phosphatase, domain 2"/>
    <property type="match status" value="1"/>
</dbReference>
<dbReference type="SFLD" id="SFLDG01129">
    <property type="entry name" value="C1.5:_HAD__Beta-PGM__Phosphata"/>
    <property type="match status" value="1"/>
</dbReference>
<keyword evidence="2" id="KW-1185">Reference proteome</keyword>
<reference evidence="1 2" key="1">
    <citation type="submission" date="2022-05" db="EMBL/GenBank/DDBJ databases">
        <authorList>
            <person name="Park J.-S."/>
        </authorList>
    </citation>
    <scope>NUCLEOTIDE SEQUENCE [LARGE SCALE GENOMIC DNA]</scope>
    <source>
        <strain evidence="1 2">2012CJ34-2</strain>
    </source>
</reference>
<dbReference type="SUPFAM" id="SSF56784">
    <property type="entry name" value="HAD-like"/>
    <property type="match status" value="1"/>
</dbReference>
<accession>A0ABT0PLQ5</accession>
<dbReference type="InterPro" id="IPR023198">
    <property type="entry name" value="PGP-like_dom2"/>
</dbReference>
<organism evidence="1 2">
    <name type="scientific">Parendozoicomonas callyspongiae</name>
    <dbReference type="NCBI Taxonomy" id="2942213"/>
    <lineage>
        <taxon>Bacteria</taxon>
        <taxon>Pseudomonadati</taxon>
        <taxon>Pseudomonadota</taxon>
        <taxon>Gammaproteobacteria</taxon>
        <taxon>Oceanospirillales</taxon>
        <taxon>Endozoicomonadaceae</taxon>
        <taxon>Parendozoicomonas</taxon>
    </lineage>
</organism>